<reference evidence="3" key="1">
    <citation type="submission" date="2021-01" db="EMBL/GenBank/DDBJ databases">
        <authorList>
            <person name="Corre E."/>
            <person name="Pelletier E."/>
            <person name="Niang G."/>
            <person name="Scheremetjew M."/>
            <person name="Finn R."/>
            <person name="Kale V."/>
            <person name="Holt S."/>
            <person name="Cochrane G."/>
            <person name="Meng A."/>
            <person name="Brown T."/>
            <person name="Cohen L."/>
        </authorList>
    </citation>
    <scope>NUCLEOTIDE SEQUENCE</scope>
    <source>
        <strain evidence="3">308</strain>
    </source>
</reference>
<feature type="compositionally biased region" description="Polar residues" evidence="2">
    <location>
        <begin position="195"/>
        <end position="204"/>
    </location>
</feature>
<feature type="compositionally biased region" description="Basic and acidic residues" evidence="2">
    <location>
        <begin position="108"/>
        <end position="131"/>
    </location>
</feature>
<feature type="region of interest" description="Disordered" evidence="2">
    <location>
        <begin position="595"/>
        <end position="617"/>
    </location>
</feature>
<evidence type="ECO:0000256" key="2">
    <source>
        <dbReference type="SAM" id="MobiDB-lite"/>
    </source>
</evidence>
<dbReference type="EMBL" id="HBFR01003341">
    <property type="protein sequence ID" value="CAD8875131.1"/>
    <property type="molecule type" value="Transcribed_RNA"/>
</dbReference>
<name>A0A7S1B5J2_9STRA</name>
<feature type="coiled-coil region" evidence="1">
    <location>
        <begin position="332"/>
        <end position="581"/>
    </location>
</feature>
<gene>
    <name evidence="3" type="ORF">CHYS00102_LOCUS2306</name>
</gene>
<accession>A0A7S1B5J2</accession>
<feature type="compositionally biased region" description="Basic and acidic residues" evidence="2">
    <location>
        <begin position="205"/>
        <end position="230"/>
    </location>
</feature>
<feature type="compositionally biased region" description="Polar residues" evidence="2">
    <location>
        <begin position="252"/>
        <end position="272"/>
    </location>
</feature>
<feature type="region of interest" description="Disordered" evidence="2">
    <location>
        <begin position="46"/>
        <end position="282"/>
    </location>
</feature>
<dbReference type="AlphaFoldDB" id="A0A7S1B5J2"/>
<proteinExistence type="predicted"/>
<evidence type="ECO:0000256" key="1">
    <source>
        <dbReference type="SAM" id="Coils"/>
    </source>
</evidence>
<sequence length="656" mass="73572">MTELLKMMEEEPQSMAEGEGGASRDAPTLWNRRRYRTPIVSGIEGSAEVAIEKDPSDEGGVTSGGDWWKGTPLHPQGEASAPVVLNRMTNNDGAVEGALNSSKRRMHREFATIEEGGRKGKEEDSSFDRRRTNGGSGDIQESGAMRVRAGSDLAKDGSESGNDSDDPILGSAKGATKFPNDIAEVRLSKLVRSSPVVTSESPSDGTKRKDKNIIDDDKWDDWKRRLESLKIKASTPVGGAQPKTDRVPAPPSTGSKNGSKNFPSPASEGCRSNSERSTGKKVIRDSERNIKAVSQQSPVELERLIDGISPILNSSPSCFNGHQNNVGDREEVKNLKLLLETREQQVNKCRQQLKEVTEKFNLSTQHLQKISEQNAALSTEIEEKRNNEKDRIYTIKVLENKISSLRSALTNANNKLSTIKTEKEEAQAVQTEELQRAVVETNAARNEAQCLQDRLDKIMDANERHRQTIHNLNTKQEQRTKKEDLQESKLRRIAKQNVVLKENLRRLEGMHQKEKETKKDIISKLRGELDSLKESSGRENQYFLSQLQTAQTHVDNERRMRRALQDEIKVLEEENRRALDRCLWDSEEREFSSNHLSQKLKASGIRKTNDNDSSRITRTISNSTSTKLDDSCSLDERLANLAKTISSFDDTSVDNR</sequence>
<feature type="region of interest" description="Disordered" evidence="2">
    <location>
        <begin position="1"/>
        <end position="31"/>
    </location>
</feature>
<keyword evidence="1" id="KW-0175">Coiled coil</keyword>
<organism evidence="3">
    <name type="scientific">Corethron hystrix</name>
    <dbReference type="NCBI Taxonomy" id="216773"/>
    <lineage>
        <taxon>Eukaryota</taxon>
        <taxon>Sar</taxon>
        <taxon>Stramenopiles</taxon>
        <taxon>Ochrophyta</taxon>
        <taxon>Bacillariophyta</taxon>
        <taxon>Coscinodiscophyceae</taxon>
        <taxon>Corethrophycidae</taxon>
        <taxon>Corethrales</taxon>
        <taxon>Corethraceae</taxon>
        <taxon>Corethron</taxon>
    </lineage>
</organism>
<protein>
    <submittedName>
        <fullName evidence="3">Uncharacterized protein</fullName>
    </submittedName>
</protein>
<evidence type="ECO:0000313" key="3">
    <source>
        <dbReference type="EMBL" id="CAD8875131.1"/>
    </source>
</evidence>
<feature type="compositionally biased region" description="Basic and acidic residues" evidence="2">
    <location>
        <begin position="273"/>
        <end position="282"/>
    </location>
</feature>